<accession>A0AAN7Q6N7</accession>
<evidence type="ECO:0000256" key="4">
    <source>
        <dbReference type="ARBA" id="ARBA00023163"/>
    </source>
</evidence>
<evidence type="ECO:0000256" key="6">
    <source>
        <dbReference type="SAM" id="MobiDB-lite"/>
    </source>
</evidence>
<sequence length="278" mass="30705">MGSAAVISPEGKKSEVVIEELTKGRKFAMQLQDLLVDYGGPKPEMSGVLVAEILRTFEQGLFLLGCPSGDQISDNLQAPGFSSDDGGVDISKRPKKRPDVNSSGRRGRYKWNSSQSHTIYSANIEDGQAWRKYGQKAILNAKFPRSYYRCTHKYDRCCNALKQVQGMEGGSGMYQITYIGSHTCNSDPIQPPHLIIPKGDNGHMAFPDRAREEVAAKSDLTDNFSLGSVQDHSSVPHLEEGYGDGWEVYGKDNAGQPDVELEDYFNLDDLIQLDESGF</sequence>
<evidence type="ECO:0000313" key="8">
    <source>
        <dbReference type="EMBL" id="KAK4760024.1"/>
    </source>
</evidence>
<dbReference type="PANTHER" id="PTHR31282">
    <property type="entry name" value="WRKY TRANSCRIPTION FACTOR 21-RELATED"/>
    <property type="match status" value="1"/>
</dbReference>
<evidence type="ECO:0000256" key="3">
    <source>
        <dbReference type="ARBA" id="ARBA00023125"/>
    </source>
</evidence>
<evidence type="ECO:0000256" key="1">
    <source>
        <dbReference type="ARBA" id="ARBA00004123"/>
    </source>
</evidence>
<dbReference type="Proteomes" id="UP001345219">
    <property type="component" value="Chromosome 17"/>
</dbReference>
<dbReference type="SMART" id="SM00774">
    <property type="entry name" value="WRKY"/>
    <property type="match status" value="1"/>
</dbReference>
<comment type="subcellular location">
    <subcellularLocation>
        <location evidence="1">Nucleus</location>
    </subcellularLocation>
</comment>
<keyword evidence="4" id="KW-0804">Transcription</keyword>
<evidence type="ECO:0000313" key="9">
    <source>
        <dbReference type="Proteomes" id="UP001345219"/>
    </source>
</evidence>
<comment type="caution">
    <text evidence="8">The sequence shown here is derived from an EMBL/GenBank/DDBJ whole genome shotgun (WGS) entry which is preliminary data.</text>
</comment>
<gene>
    <name evidence="8" type="ORF">SAY87_023155</name>
</gene>
<dbReference type="InterPro" id="IPR036576">
    <property type="entry name" value="WRKY_dom_sf"/>
</dbReference>
<dbReference type="GO" id="GO:0043565">
    <property type="term" value="F:sequence-specific DNA binding"/>
    <property type="evidence" value="ECO:0007669"/>
    <property type="project" value="InterPro"/>
</dbReference>
<dbReference type="Pfam" id="PF03106">
    <property type="entry name" value="WRKY"/>
    <property type="match status" value="1"/>
</dbReference>
<feature type="domain" description="WRKY" evidence="7">
    <location>
        <begin position="124"/>
        <end position="187"/>
    </location>
</feature>
<dbReference type="InterPro" id="IPR003657">
    <property type="entry name" value="WRKY_dom"/>
</dbReference>
<keyword evidence="3" id="KW-0238">DNA-binding</keyword>
<dbReference type="GO" id="GO:0003700">
    <property type="term" value="F:DNA-binding transcription factor activity"/>
    <property type="evidence" value="ECO:0007669"/>
    <property type="project" value="InterPro"/>
</dbReference>
<evidence type="ECO:0000256" key="5">
    <source>
        <dbReference type="ARBA" id="ARBA00023242"/>
    </source>
</evidence>
<reference evidence="8 9" key="1">
    <citation type="journal article" date="2023" name="Hortic Res">
        <title>Pangenome of water caltrop reveals structural variations and asymmetric subgenome divergence after allopolyploidization.</title>
        <authorList>
            <person name="Zhang X."/>
            <person name="Chen Y."/>
            <person name="Wang L."/>
            <person name="Yuan Y."/>
            <person name="Fang M."/>
            <person name="Shi L."/>
            <person name="Lu R."/>
            <person name="Comes H.P."/>
            <person name="Ma Y."/>
            <person name="Chen Y."/>
            <person name="Huang G."/>
            <person name="Zhou Y."/>
            <person name="Zheng Z."/>
            <person name="Qiu Y."/>
        </authorList>
    </citation>
    <scope>NUCLEOTIDE SEQUENCE [LARGE SCALE GENOMIC DNA]</scope>
    <source>
        <tissue evidence="8">Roots</tissue>
    </source>
</reference>
<dbReference type="Gene3D" id="2.20.25.80">
    <property type="entry name" value="WRKY domain"/>
    <property type="match status" value="1"/>
</dbReference>
<dbReference type="GO" id="GO:0005634">
    <property type="term" value="C:nucleus"/>
    <property type="evidence" value="ECO:0007669"/>
    <property type="project" value="UniProtKB-SubCell"/>
</dbReference>
<evidence type="ECO:0000256" key="2">
    <source>
        <dbReference type="ARBA" id="ARBA00023015"/>
    </source>
</evidence>
<evidence type="ECO:0000259" key="7">
    <source>
        <dbReference type="PROSITE" id="PS50811"/>
    </source>
</evidence>
<dbReference type="AlphaFoldDB" id="A0AAN7Q6N7"/>
<keyword evidence="5" id="KW-0539">Nucleus</keyword>
<dbReference type="InterPro" id="IPR044810">
    <property type="entry name" value="WRKY_plant"/>
</dbReference>
<dbReference type="EMBL" id="JAXIOK010000011">
    <property type="protein sequence ID" value="KAK4760024.1"/>
    <property type="molecule type" value="Genomic_DNA"/>
</dbReference>
<keyword evidence="9" id="KW-1185">Reference proteome</keyword>
<protein>
    <recommendedName>
        <fullName evidence="7">WRKY domain-containing protein</fullName>
    </recommendedName>
</protein>
<feature type="region of interest" description="Disordered" evidence="6">
    <location>
        <begin position="83"/>
        <end position="110"/>
    </location>
</feature>
<name>A0AAN7Q6N7_9MYRT</name>
<organism evidence="8 9">
    <name type="scientific">Trapa incisa</name>
    <dbReference type="NCBI Taxonomy" id="236973"/>
    <lineage>
        <taxon>Eukaryota</taxon>
        <taxon>Viridiplantae</taxon>
        <taxon>Streptophyta</taxon>
        <taxon>Embryophyta</taxon>
        <taxon>Tracheophyta</taxon>
        <taxon>Spermatophyta</taxon>
        <taxon>Magnoliopsida</taxon>
        <taxon>eudicotyledons</taxon>
        <taxon>Gunneridae</taxon>
        <taxon>Pentapetalae</taxon>
        <taxon>rosids</taxon>
        <taxon>malvids</taxon>
        <taxon>Myrtales</taxon>
        <taxon>Lythraceae</taxon>
        <taxon>Trapa</taxon>
    </lineage>
</organism>
<keyword evidence="2" id="KW-0805">Transcription regulation</keyword>
<dbReference type="PROSITE" id="PS50811">
    <property type="entry name" value="WRKY"/>
    <property type="match status" value="1"/>
</dbReference>
<proteinExistence type="predicted"/>
<dbReference type="SUPFAM" id="SSF118290">
    <property type="entry name" value="WRKY DNA-binding domain"/>
    <property type="match status" value="1"/>
</dbReference>